<dbReference type="Proteomes" id="UP000603453">
    <property type="component" value="Unassembled WGS sequence"/>
</dbReference>
<reference evidence="2" key="1">
    <citation type="submission" date="2020-12" db="EMBL/GenBank/DDBJ databases">
        <title>Metabolic potential, ecology and presence of endohyphal bacteria is reflected in genomic diversity of Mucoromycotina.</title>
        <authorList>
            <person name="Muszewska A."/>
            <person name="Okrasinska A."/>
            <person name="Steczkiewicz K."/>
            <person name="Drgas O."/>
            <person name="Orlowska M."/>
            <person name="Perlinska-Lenart U."/>
            <person name="Aleksandrzak-Piekarczyk T."/>
            <person name="Szatraj K."/>
            <person name="Zielenkiewicz U."/>
            <person name="Pilsyk S."/>
            <person name="Malc E."/>
            <person name="Mieczkowski P."/>
            <person name="Kruszewska J.S."/>
            <person name="Biernat P."/>
            <person name="Pawlowska J."/>
        </authorList>
    </citation>
    <scope>NUCLEOTIDE SEQUENCE</scope>
    <source>
        <strain evidence="2">WA0000017839</strain>
    </source>
</reference>
<proteinExistence type="predicted"/>
<evidence type="ECO:0000256" key="1">
    <source>
        <dbReference type="SAM" id="Phobius"/>
    </source>
</evidence>
<dbReference type="EMBL" id="JAEPRD010000027">
    <property type="protein sequence ID" value="KAG2207004.1"/>
    <property type="molecule type" value="Genomic_DNA"/>
</dbReference>
<evidence type="ECO:0000313" key="3">
    <source>
        <dbReference type="Proteomes" id="UP000603453"/>
    </source>
</evidence>
<comment type="caution">
    <text evidence="2">The sequence shown here is derived from an EMBL/GenBank/DDBJ whole genome shotgun (WGS) entry which is preliminary data.</text>
</comment>
<feature type="transmembrane region" description="Helical" evidence="1">
    <location>
        <begin position="203"/>
        <end position="223"/>
    </location>
</feature>
<organism evidence="2 3">
    <name type="scientific">Mucor saturninus</name>
    <dbReference type="NCBI Taxonomy" id="64648"/>
    <lineage>
        <taxon>Eukaryota</taxon>
        <taxon>Fungi</taxon>
        <taxon>Fungi incertae sedis</taxon>
        <taxon>Mucoromycota</taxon>
        <taxon>Mucoromycotina</taxon>
        <taxon>Mucoromycetes</taxon>
        <taxon>Mucorales</taxon>
        <taxon>Mucorineae</taxon>
        <taxon>Mucoraceae</taxon>
        <taxon>Mucor</taxon>
    </lineage>
</organism>
<evidence type="ECO:0000313" key="2">
    <source>
        <dbReference type="EMBL" id="KAG2207004.1"/>
    </source>
</evidence>
<protein>
    <submittedName>
        <fullName evidence="2">Uncharacterized protein</fullName>
    </submittedName>
</protein>
<keyword evidence="1" id="KW-0812">Transmembrane</keyword>
<dbReference type="OrthoDB" id="28975at2759"/>
<keyword evidence="3" id="KW-1185">Reference proteome</keyword>
<dbReference type="AlphaFoldDB" id="A0A8H7R9T4"/>
<name>A0A8H7R9T4_9FUNG</name>
<keyword evidence="1" id="KW-0472">Membrane</keyword>
<gene>
    <name evidence="2" type="ORF">INT47_008473</name>
</gene>
<sequence>MDEELFPHSNKYETKKKTIAEESKQWESLFDPQYTFGSFQHGIAKPVTDVYYKGKWPLDEKDTRPDTVEEPTLPDIQNIQLMHRPTDNEAEIEILPRPFPKYDKHTDETSCCSQDRLELRRILQEVGFNKKNDGTHNNPYKQYSTAARFQQQIINKTKQMKQEIMLDHHDTIDSTSMEDLCEKSSFTNDEPTQQQGRRNRASFLYFALGFLFPPFWLIGALYVPSSQRTSAILITILVLIMKPDAVGFRNSNEDGYQHPRVVFDDDITPIS</sequence>
<accession>A0A8H7R9T4</accession>
<keyword evidence="1" id="KW-1133">Transmembrane helix</keyword>